<evidence type="ECO:0000256" key="2">
    <source>
        <dbReference type="ARBA" id="ARBA00022840"/>
    </source>
</evidence>
<keyword evidence="2" id="KW-0067">ATP-binding</keyword>
<dbReference type="InterPro" id="IPR001962">
    <property type="entry name" value="Asn_synthase"/>
</dbReference>
<gene>
    <name evidence="4" type="ORF">FGU65_12685</name>
</gene>
<dbReference type="CDD" id="cd01991">
    <property type="entry name" value="Asn_synthase_B_C"/>
    <property type="match status" value="1"/>
</dbReference>
<evidence type="ECO:0000313" key="4">
    <source>
        <dbReference type="EMBL" id="MDN7025726.1"/>
    </source>
</evidence>
<dbReference type="PANTHER" id="PTHR11772:SF2">
    <property type="entry name" value="ASPARAGINE SYNTHETASE [GLUTAMINE-HYDROLYZING]"/>
    <property type="match status" value="1"/>
</dbReference>
<accession>A0ABT8MCW3</accession>
<dbReference type="InterPro" id="IPR050795">
    <property type="entry name" value="Asn_Synthetase"/>
</dbReference>
<dbReference type="RefSeq" id="WP_301664913.1">
    <property type="nucleotide sequence ID" value="NZ_VCYH01000009.1"/>
</dbReference>
<evidence type="ECO:0000313" key="5">
    <source>
        <dbReference type="Proteomes" id="UP001168338"/>
    </source>
</evidence>
<keyword evidence="5" id="KW-1185">Reference proteome</keyword>
<dbReference type="PANTHER" id="PTHR11772">
    <property type="entry name" value="ASPARAGINE SYNTHETASE"/>
    <property type="match status" value="1"/>
</dbReference>
<comment type="caution">
    <text evidence="4">The sequence shown here is derived from an EMBL/GenBank/DDBJ whole genome shotgun (WGS) entry which is preliminary data.</text>
</comment>
<dbReference type="EMBL" id="VCYH01000009">
    <property type="protein sequence ID" value="MDN7025726.1"/>
    <property type="molecule type" value="Genomic_DNA"/>
</dbReference>
<dbReference type="Gene3D" id="3.40.50.620">
    <property type="entry name" value="HUPs"/>
    <property type="match status" value="1"/>
</dbReference>
<feature type="domain" description="Asparagine synthetase" evidence="3">
    <location>
        <begin position="85"/>
        <end position="219"/>
    </location>
</feature>
<evidence type="ECO:0000259" key="3">
    <source>
        <dbReference type="Pfam" id="PF00733"/>
    </source>
</evidence>
<dbReference type="Proteomes" id="UP001168338">
    <property type="component" value="Unassembled WGS sequence"/>
</dbReference>
<evidence type="ECO:0000256" key="1">
    <source>
        <dbReference type="ARBA" id="ARBA00022741"/>
    </source>
</evidence>
<organism evidence="4 5">
    <name type="scientific">Methanoculleus frigidifontis</name>
    <dbReference type="NCBI Taxonomy" id="2584085"/>
    <lineage>
        <taxon>Archaea</taxon>
        <taxon>Methanobacteriati</taxon>
        <taxon>Methanobacteriota</taxon>
        <taxon>Stenosarchaea group</taxon>
        <taxon>Methanomicrobia</taxon>
        <taxon>Methanomicrobiales</taxon>
        <taxon>Methanomicrobiaceae</taxon>
        <taxon>Methanoculleus</taxon>
    </lineage>
</organism>
<name>A0ABT8MCW3_9EURY</name>
<dbReference type="Pfam" id="PF00733">
    <property type="entry name" value="Asn_synthase"/>
    <property type="match status" value="2"/>
</dbReference>
<keyword evidence="1" id="KW-0547">Nucleotide-binding</keyword>
<protein>
    <submittedName>
        <fullName evidence="4">Asparagine synthase</fullName>
    </submittedName>
</protein>
<reference evidence="4" key="1">
    <citation type="submission" date="2019-05" db="EMBL/GenBank/DDBJ databases">
        <title>Methanoculleus sp. FWC-SCC1, a methanogenic archaeon isolated from deep marine cold seep.</title>
        <authorList>
            <person name="Chen Y.-W."/>
            <person name="Chen S.-C."/>
            <person name="Teng N.-H."/>
            <person name="Lai M.-C."/>
        </authorList>
    </citation>
    <scope>NUCLEOTIDE SEQUENCE</scope>
    <source>
        <strain evidence="4">FWC-SCC1</strain>
    </source>
</reference>
<feature type="domain" description="Asparagine synthetase" evidence="3">
    <location>
        <begin position="236"/>
        <end position="309"/>
    </location>
</feature>
<sequence>MTPEIHLKGWLERDGKVLARAEVERMLSQEPELLSRCGGEFALAWDACRARDRFGIMLSPEPAGTIVCNGQAVGAIDPTPPACDLEEAIVTAVRLRSDEGIVALSGGVDSSLVAALAGLECVVVGVEESHDAARAAHVARDLGLVLHTVTPTEAEIEEALARVVRVIPDPTNPVDAAIATTLSFVAAWAGEHGYTRILAGQGADELFGGYARYLESENLAADLERDFAGLAHQGVRDQRVAALHGAYFSLPYMDVRVVRAIRGVPAAEKVRDGVRKYPLREIAARHIPADTAWYEKKAMQYGSGIWRVIQRLTRKNGYKKSVQGYLNHISRAEYGIGD</sequence>
<dbReference type="InterPro" id="IPR014729">
    <property type="entry name" value="Rossmann-like_a/b/a_fold"/>
</dbReference>
<dbReference type="SUPFAM" id="SSF52402">
    <property type="entry name" value="Adenine nucleotide alpha hydrolases-like"/>
    <property type="match status" value="1"/>
</dbReference>
<proteinExistence type="predicted"/>